<evidence type="ECO:0000313" key="2">
    <source>
        <dbReference type="Proteomes" id="UP001162992"/>
    </source>
</evidence>
<protein>
    <submittedName>
        <fullName evidence="1">Uncharacterized protein</fullName>
    </submittedName>
</protein>
<accession>A0ACC2EJJ7</accession>
<keyword evidence="2" id="KW-1185">Reference proteome</keyword>
<comment type="caution">
    <text evidence="1">The sequence shown here is derived from an EMBL/GenBank/DDBJ whole genome shotgun (WGS) entry which is preliminary data.</text>
</comment>
<reference evidence="2" key="1">
    <citation type="journal article" date="2024" name="Proc. Natl. Acad. Sci. U.S.A.">
        <title>Extraordinary preservation of gene collinearity over three hundred million years revealed in homosporous lycophytes.</title>
        <authorList>
            <person name="Li C."/>
            <person name="Wickell D."/>
            <person name="Kuo L.Y."/>
            <person name="Chen X."/>
            <person name="Nie B."/>
            <person name="Liao X."/>
            <person name="Peng D."/>
            <person name="Ji J."/>
            <person name="Jenkins J."/>
            <person name="Williams M."/>
            <person name="Shu S."/>
            <person name="Plott C."/>
            <person name="Barry K."/>
            <person name="Rajasekar S."/>
            <person name="Grimwood J."/>
            <person name="Han X."/>
            <person name="Sun S."/>
            <person name="Hou Z."/>
            <person name="He W."/>
            <person name="Dai G."/>
            <person name="Sun C."/>
            <person name="Schmutz J."/>
            <person name="Leebens-Mack J.H."/>
            <person name="Li F.W."/>
            <person name="Wang L."/>
        </authorList>
    </citation>
    <scope>NUCLEOTIDE SEQUENCE [LARGE SCALE GENOMIC DNA]</scope>
    <source>
        <strain evidence="2">cv. PW_Plant_1</strain>
    </source>
</reference>
<proteinExistence type="predicted"/>
<gene>
    <name evidence="1" type="ORF">O6H91_02G114600</name>
</gene>
<evidence type="ECO:0000313" key="1">
    <source>
        <dbReference type="EMBL" id="KAJ7566686.1"/>
    </source>
</evidence>
<sequence>MPPNFDFAQWWTKESREGTPVVVKMENPNWSIDELEGPNQGFTTDKDRGKNAKQLTWVLLLKAHKAAGCLAWLAHGIWALLAAVKKRLIFQQGVAISPEKQHKGKLYKFLRGFLLFALVMLCVEVAAHMMGWHFSRPHLHMPTTFGLQSLLHSIYLSWVFLRTKYIAPPLQLLADSCIVLFLIQSADRIILCLGCLWIKYKKIKPQAKIELLESEDLEQPGSGYPMVLVQIPMCNEKEVYEQSISAVCQLDWPRDRMLVQVLDDSDDAEIRLLIEAEVQKWYHKGINIVYRHRVIRTGYKAGNLNSAMSCDYVKDYEFVTIFDADFQPKADFLKRTVPHFKEDPDLALVQARWSFVNKDENLLTRLQNINLCFHFEVEQQVNGVFLNFFGFNGTAGVWKIKALEESGGWLERTTVEDMDIAVRAHLLGWKFIFLNDVECLCELPESYEAYGKQQHRWHSGPMQLFRLCFMDIIYAKISWWKKSNLIFLFFLLRKLILPFYSFTLFCIILPMTMFVPESHLPVWVICYVPATMSFLNILPAPKSFPFIVPYLLFENTMSVTKFNAMISGLFQLGSAYEWVVTKKSGRASESDLVAFSEESQPKSQATLHHRAVSESGIDVLSKRQEQSKPVKKKVNRLYRKELSLAFLLLTAAARSLLSAQGVHFYFLLFQGISFLVIGLDLIGEQVS</sequence>
<name>A0ACC2EJJ7_DIPCM</name>
<organism evidence="1 2">
    <name type="scientific">Diphasiastrum complanatum</name>
    <name type="common">Issler's clubmoss</name>
    <name type="synonym">Lycopodium complanatum</name>
    <dbReference type="NCBI Taxonomy" id="34168"/>
    <lineage>
        <taxon>Eukaryota</taxon>
        <taxon>Viridiplantae</taxon>
        <taxon>Streptophyta</taxon>
        <taxon>Embryophyta</taxon>
        <taxon>Tracheophyta</taxon>
        <taxon>Lycopodiopsida</taxon>
        <taxon>Lycopodiales</taxon>
        <taxon>Lycopodiaceae</taxon>
        <taxon>Lycopodioideae</taxon>
        <taxon>Diphasiastrum</taxon>
    </lineage>
</organism>
<dbReference type="EMBL" id="CM055093">
    <property type="protein sequence ID" value="KAJ7566686.1"/>
    <property type="molecule type" value="Genomic_DNA"/>
</dbReference>
<dbReference type="Proteomes" id="UP001162992">
    <property type="component" value="Chromosome 2"/>
</dbReference>